<name>A0A1E5G290_9FIRM</name>
<reference evidence="1 2" key="1">
    <citation type="submission" date="2016-09" db="EMBL/GenBank/DDBJ databases">
        <title>Draft genome sequence for the type strain of Desulfuribacillus alkaliarsenatis AHT28, an obligately anaerobic, sulfidogenic bacterium isolated from Russian soda lake sediments.</title>
        <authorList>
            <person name="Abin C.A."/>
            <person name="Hollibaugh J.T."/>
        </authorList>
    </citation>
    <scope>NUCLEOTIDE SEQUENCE [LARGE SCALE GENOMIC DNA]</scope>
    <source>
        <strain evidence="1 2">AHT28</strain>
    </source>
</reference>
<dbReference type="Pfam" id="PF10722">
    <property type="entry name" value="YbjN"/>
    <property type="match status" value="1"/>
</dbReference>
<dbReference type="EMBL" id="MIJE01000022">
    <property type="protein sequence ID" value="OEF97108.1"/>
    <property type="molecule type" value="Genomic_DNA"/>
</dbReference>
<protein>
    <recommendedName>
        <fullName evidence="3">YbjN domain-containing protein</fullName>
    </recommendedName>
</protein>
<proteinExistence type="predicted"/>
<evidence type="ECO:0000313" key="2">
    <source>
        <dbReference type="Proteomes" id="UP000094296"/>
    </source>
</evidence>
<dbReference type="STRING" id="766136.BHF68_05795"/>
<organism evidence="1 2">
    <name type="scientific">Desulfuribacillus alkaliarsenatis</name>
    <dbReference type="NCBI Taxonomy" id="766136"/>
    <lineage>
        <taxon>Bacteria</taxon>
        <taxon>Bacillati</taxon>
        <taxon>Bacillota</taxon>
        <taxon>Desulfuribacillia</taxon>
        <taxon>Desulfuribacillales</taxon>
        <taxon>Desulfuribacillaceae</taxon>
        <taxon>Desulfuribacillus</taxon>
    </lineage>
</organism>
<accession>A0A1E5G290</accession>
<dbReference type="InterPro" id="IPR019660">
    <property type="entry name" value="Put_sensory_transdc_reg_YbjN"/>
</dbReference>
<evidence type="ECO:0008006" key="3">
    <source>
        <dbReference type="Google" id="ProtNLM"/>
    </source>
</evidence>
<dbReference type="Proteomes" id="UP000094296">
    <property type="component" value="Unassembled WGS sequence"/>
</dbReference>
<gene>
    <name evidence="1" type="ORF">BHF68_05795</name>
</gene>
<comment type="caution">
    <text evidence="1">The sequence shown here is derived from an EMBL/GenBank/DDBJ whole genome shotgun (WGS) entry which is preliminary data.</text>
</comment>
<dbReference type="AlphaFoldDB" id="A0A1E5G290"/>
<evidence type="ECO:0000313" key="1">
    <source>
        <dbReference type="EMBL" id="OEF97108.1"/>
    </source>
</evidence>
<dbReference type="RefSeq" id="WP_069643154.1">
    <property type="nucleotide sequence ID" value="NZ_MIJE01000022.1"/>
</dbReference>
<keyword evidence="2" id="KW-1185">Reference proteome</keyword>
<sequence length="147" mass="16888">MTTEIKDALFAVIEKNNWNGTEREDIIKIDVDGQNGNWPTFARCLEDSRQFLFYSVLTSKVKEDRLDAIVHLITRINYGLKIGNFELDYDTGELHFKTAVQLSEQAVDQGIIEGQIIINILTMDEYLPIIMKTIYSDDPLEKLLEST</sequence>